<dbReference type="GO" id="GO:0006412">
    <property type="term" value="P:translation"/>
    <property type="evidence" value="ECO:0007669"/>
    <property type="project" value="InterPro"/>
</dbReference>
<keyword evidence="3" id="KW-0687">Ribonucleoprotein</keyword>
<proteinExistence type="predicted"/>
<dbReference type="Pfam" id="PF01015">
    <property type="entry name" value="Ribosomal_S3Ae"/>
    <property type="match status" value="1"/>
</dbReference>
<keyword evidence="5" id="KW-1185">Reference proteome</keyword>
<dbReference type="GO" id="GO:0005840">
    <property type="term" value="C:ribosome"/>
    <property type="evidence" value="ECO:0007669"/>
    <property type="project" value="UniProtKB-KW"/>
</dbReference>
<reference evidence="4" key="1">
    <citation type="submission" date="2020-12" db="EMBL/GenBank/DDBJ databases">
        <title>WGS assembly of Carya illinoinensis cv. Pawnee.</title>
        <authorList>
            <person name="Platts A."/>
            <person name="Shu S."/>
            <person name="Wright S."/>
            <person name="Barry K."/>
            <person name="Edger P."/>
            <person name="Pires J.C."/>
            <person name="Schmutz J."/>
        </authorList>
    </citation>
    <scope>NUCLEOTIDE SEQUENCE</scope>
    <source>
        <tissue evidence="4">Leaf</tissue>
    </source>
</reference>
<dbReference type="PANTHER" id="PTHR11830">
    <property type="entry name" value="40S RIBOSOMAL PROTEIN S3A"/>
    <property type="match status" value="1"/>
</dbReference>
<keyword evidence="1" id="KW-0963">Cytoplasm</keyword>
<evidence type="ECO:0000313" key="5">
    <source>
        <dbReference type="Proteomes" id="UP000811609"/>
    </source>
</evidence>
<keyword evidence="2" id="KW-0689">Ribosomal protein</keyword>
<accession>A0A8T1PMG6</accession>
<dbReference type="GO" id="GO:0003735">
    <property type="term" value="F:structural constituent of ribosome"/>
    <property type="evidence" value="ECO:0007669"/>
    <property type="project" value="InterPro"/>
</dbReference>
<organism evidence="4 5">
    <name type="scientific">Carya illinoinensis</name>
    <name type="common">Pecan</name>
    <dbReference type="NCBI Taxonomy" id="32201"/>
    <lineage>
        <taxon>Eukaryota</taxon>
        <taxon>Viridiplantae</taxon>
        <taxon>Streptophyta</taxon>
        <taxon>Embryophyta</taxon>
        <taxon>Tracheophyta</taxon>
        <taxon>Spermatophyta</taxon>
        <taxon>Magnoliopsida</taxon>
        <taxon>eudicotyledons</taxon>
        <taxon>Gunneridae</taxon>
        <taxon>Pentapetalae</taxon>
        <taxon>rosids</taxon>
        <taxon>fabids</taxon>
        <taxon>Fagales</taxon>
        <taxon>Juglandaceae</taxon>
        <taxon>Carya</taxon>
    </lineage>
</organism>
<gene>
    <name evidence="4" type="ORF">CIPAW_08G124100</name>
</gene>
<dbReference type="AlphaFoldDB" id="A0A8T1PMG6"/>
<evidence type="ECO:0000256" key="1">
    <source>
        <dbReference type="ARBA" id="ARBA00022490"/>
    </source>
</evidence>
<dbReference type="SMART" id="SM01397">
    <property type="entry name" value="Ribosomal_S3Ae"/>
    <property type="match status" value="1"/>
</dbReference>
<evidence type="ECO:0000256" key="2">
    <source>
        <dbReference type="ARBA" id="ARBA00022980"/>
    </source>
</evidence>
<evidence type="ECO:0000313" key="4">
    <source>
        <dbReference type="EMBL" id="KAG6645456.1"/>
    </source>
</evidence>
<dbReference type="Proteomes" id="UP000811609">
    <property type="component" value="Chromosome 8"/>
</dbReference>
<name>A0A8T1PMG6_CARIL</name>
<dbReference type="InterPro" id="IPR001593">
    <property type="entry name" value="Ribosomal_eS1"/>
</dbReference>
<protein>
    <recommendedName>
        <fullName evidence="6">40S ribosomal protein S3a</fullName>
    </recommendedName>
</protein>
<evidence type="ECO:0008006" key="6">
    <source>
        <dbReference type="Google" id="ProtNLM"/>
    </source>
</evidence>
<dbReference type="EMBL" id="CM031816">
    <property type="protein sequence ID" value="KAG6645456.1"/>
    <property type="molecule type" value="Genomic_DNA"/>
</dbReference>
<sequence>MVVGKNKTIPKGRKAGKKKAADPFVKKDWYDIKAPSVFAVKNVGKTLVTHTQGTKGSNIVSEVSMADLQDDEDHAYRKIRLRAEDVQGKNTMIEAHVDVKTTDYYGLRMFCNGFNKRRQNEVKRTYNIKDEVHSLFLDVCFYSLRFIANSMWLIRRKMREIMINQASSCDPKELIHGDYSDDVGVKVERPTDETMVEVSAEPVGA</sequence>
<dbReference type="GO" id="GO:1990904">
    <property type="term" value="C:ribonucleoprotein complex"/>
    <property type="evidence" value="ECO:0007669"/>
    <property type="project" value="UniProtKB-KW"/>
</dbReference>
<comment type="caution">
    <text evidence="4">The sequence shown here is derived from an EMBL/GenBank/DDBJ whole genome shotgun (WGS) entry which is preliminary data.</text>
</comment>
<evidence type="ECO:0000256" key="3">
    <source>
        <dbReference type="ARBA" id="ARBA00023274"/>
    </source>
</evidence>